<dbReference type="Proteomes" id="UP000182762">
    <property type="component" value="Unassembled WGS sequence"/>
</dbReference>
<evidence type="ECO:0000313" key="9">
    <source>
        <dbReference type="Proteomes" id="UP000182762"/>
    </source>
</evidence>
<organism evidence="8 9">
    <name type="scientific">Priestia endophytica DSM 13796</name>
    <dbReference type="NCBI Taxonomy" id="1121089"/>
    <lineage>
        <taxon>Bacteria</taxon>
        <taxon>Bacillati</taxon>
        <taxon>Bacillota</taxon>
        <taxon>Bacilli</taxon>
        <taxon>Bacillales</taxon>
        <taxon>Bacillaceae</taxon>
        <taxon>Priestia</taxon>
    </lineage>
</organism>
<evidence type="ECO:0000313" key="8">
    <source>
        <dbReference type="EMBL" id="SFQ55959.1"/>
    </source>
</evidence>
<evidence type="ECO:0000259" key="7">
    <source>
        <dbReference type="Pfam" id="PF09335"/>
    </source>
</evidence>
<keyword evidence="4 6" id="KW-1133">Transmembrane helix</keyword>
<dbReference type="InterPro" id="IPR032816">
    <property type="entry name" value="VTT_dom"/>
</dbReference>
<feature type="transmembrane region" description="Helical" evidence="6">
    <location>
        <begin position="149"/>
        <end position="173"/>
    </location>
</feature>
<dbReference type="Pfam" id="PF09335">
    <property type="entry name" value="VTT_dom"/>
    <property type="match status" value="1"/>
</dbReference>
<comment type="similarity">
    <text evidence="6">Belongs to the TVP38/TMEM64 family.</text>
</comment>
<dbReference type="PANTHER" id="PTHR12677:SF59">
    <property type="entry name" value="GOLGI APPARATUS MEMBRANE PROTEIN TVP38-RELATED"/>
    <property type="match status" value="1"/>
</dbReference>
<evidence type="ECO:0000256" key="5">
    <source>
        <dbReference type="ARBA" id="ARBA00023136"/>
    </source>
</evidence>
<feature type="domain" description="VTT" evidence="7">
    <location>
        <begin position="54"/>
        <end position="172"/>
    </location>
</feature>
<comment type="subcellular location">
    <subcellularLocation>
        <location evidence="1 6">Cell membrane</location>
        <topology evidence="1 6">Multi-pass membrane protein</topology>
    </subcellularLocation>
</comment>
<dbReference type="EMBL" id="FOXX01000004">
    <property type="protein sequence ID" value="SFQ55959.1"/>
    <property type="molecule type" value="Genomic_DNA"/>
</dbReference>
<keyword evidence="2 6" id="KW-1003">Cell membrane</keyword>
<evidence type="ECO:0000256" key="1">
    <source>
        <dbReference type="ARBA" id="ARBA00004651"/>
    </source>
</evidence>
<comment type="caution">
    <text evidence="8">The sequence shown here is derived from an EMBL/GenBank/DDBJ whole genome shotgun (WGS) entry which is preliminary data.</text>
</comment>
<proteinExistence type="inferred from homology"/>
<evidence type="ECO:0000256" key="3">
    <source>
        <dbReference type="ARBA" id="ARBA00022692"/>
    </source>
</evidence>
<reference evidence="8 9" key="1">
    <citation type="submission" date="2016-10" db="EMBL/GenBank/DDBJ databases">
        <authorList>
            <person name="Varghese N."/>
            <person name="Submissions S."/>
        </authorList>
    </citation>
    <scope>NUCLEOTIDE SEQUENCE [LARGE SCALE GENOMIC DNA]</scope>
    <source>
        <strain evidence="8 9">DSM 13796</strain>
    </source>
</reference>
<evidence type="ECO:0000256" key="4">
    <source>
        <dbReference type="ARBA" id="ARBA00022989"/>
    </source>
</evidence>
<name>A0A1I5ZHH2_9BACI</name>
<feature type="transmembrane region" description="Helical" evidence="6">
    <location>
        <begin position="114"/>
        <end position="137"/>
    </location>
</feature>
<gene>
    <name evidence="8" type="ORF">SAMN02745910_02087</name>
</gene>
<sequence>MYKKLLGFFGLMLSITAVFLEKDTLLDVIKEGTMMSIILSILFIAIVSHFPIIPFFLAVGIMGAIFGLLKGTLISLIGVMIGALAVFFLTRYSFRDLISKKVKNSPTTSKYDAYFANNAFTSILFFGGLLPLLPSLLTSSLCGLSSVRWTVFFLASLVGQIPRVFVMTTAGAYFPTNKLMSLSIYVAYITVTLLMSYQKFPNLFRVTKGTDRGIMKMINKLIK</sequence>
<feature type="transmembrane region" description="Helical" evidence="6">
    <location>
        <begin position="179"/>
        <end position="197"/>
    </location>
</feature>
<dbReference type="GeneID" id="93710755"/>
<keyword evidence="5 6" id="KW-0472">Membrane</keyword>
<keyword evidence="9" id="KW-1185">Reference proteome</keyword>
<dbReference type="InterPro" id="IPR015414">
    <property type="entry name" value="TMEM64"/>
</dbReference>
<dbReference type="PANTHER" id="PTHR12677">
    <property type="entry name" value="GOLGI APPARATUS MEMBRANE PROTEIN TVP38-RELATED"/>
    <property type="match status" value="1"/>
</dbReference>
<evidence type="ECO:0000256" key="2">
    <source>
        <dbReference type="ARBA" id="ARBA00022475"/>
    </source>
</evidence>
<accession>A0A1I5ZHH2</accession>
<dbReference type="RefSeq" id="WP_061804226.1">
    <property type="nucleotide sequence ID" value="NZ_FOXX01000004.1"/>
</dbReference>
<keyword evidence="3 6" id="KW-0812">Transmembrane</keyword>
<feature type="transmembrane region" description="Helical" evidence="6">
    <location>
        <begin position="73"/>
        <end position="94"/>
    </location>
</feature>
<protein>
    <recommendedName>
        <fullName evidence="6">TVP38/TMEM64 family membrane protein</fullName>
    </recommendedName>
</protein>
<feature type="transmembrane region" description="Helical" evidence="6">
    <location>
        <begin position="36"/>
        <end position="66"/>
    </location>
</feature>
<evidence type="ECO:0000256" key="6">
    <source>
        <dbReference type="RuleBase" id="RU366058"/>
    </source>
</evidence>